<name>E1X646_HALMS</name>
<dbReference type="KEGG" id="bmx:BMS_2605"/>
<evidence type="ECO:0000313" key="1">
    <source>
        <dbReference type="EMBL" id="CBW27390.1"/>
    </source>
</evidence>
<organism evidence="1 2">
    <name type="scientific">Halobacteriovorax marinus (strain ATCC BAA-682 / DSM 15412 / SJ)</name>
    <name type="common">Bacteriovorax marinus</name>
    <dbReference type="NCBI Taxonomy" id="862908"/>
    <lineage>
        <taxon>Bacteria</taxon>
        <taxon>Pseudomonadati</taxon>
        <taxon>Bdellovibrionota</taxon>
        <taxon>Bacteriovoracia</taxon>
        <taxon>Bacteriovoracales</taxon>
        <taxon>Halobacteriovoraceae</taxon>
        <taxon>Halobacteriovorax</taxon>
    </lineage>
</organism>
<evidence type="ECO:0000313" key="2">
    <source>
        <dbReference type="Proteomes" id="UP000008963"/>
    </source>
</evidence>
<dbReference type="PATRIC" id="fig|862908.3.peg.2488"/>
<gene>
    <name evidence="1" type="ordered locus">BMS_2605</name>
</gene>
<proteinExistence type="predicted"/>
<dbReference type="EMBL" id="FQ312005">
    <property type="protein sequence ID" value="CBW27390.1"/>
    <property type="molecule type" value="Genomic_DNA"/>
</dbReference>
<evidence type="ECO:0008006" key="3">
    <source>
        <dbReference type="Google" id="ProtNLM"/>
    </source>
</evidence>
<dbReference type="Pfam" id="PF10977">
    <property type="entry name" value="DUF2797"/>
    <property type="match status" value="1"/>
</dbReference>
<accession>E1X646</accession>
<protein>
    <recommendedName>
        <fullName evidence="3">DUF2797 domain-containing protein</fullName>
    </recommendedName>
</protein>
<dbReference type="AlphaFoldDB" id="E1X646"/>
<dbReference type="eggNOG" id="ENOG502Z7J9">
    <property type="taxonomic scope" value="Bacteria"/>
</dbReference>
<dbReference type="InterPro" id="IPR021246">
    <property type="entry name" value="DUF2797"/>
</dbReference>
<sequence length="265" mass="30059">MKVSGNILKMKSTLESPVQYKLPIGDELIGMNEFIGKKIKLSFDGQINCISTGEKISKSYNQGYSFRASQKLAACDICIVKPELCHFADGTCREPEWGEANCFQPHIVYLSVSSHLKIGITRESQVPTRWIDQGASFALPILRVEDRLTSGLIEKEISKSLSDKTNWRKMLQNDVTEVDLEQERENIFEDFADILDHFEAEDLDEEVIEIEYPVNEYPTKIKSLGFDKNPVIEGVLNGIKGQYLILDCGVLNMRKHQGYFITLEA</sequence>
<reference evidence="2" key="1">
    <citation type="journal article" date="2013" name="ISME J.">
        <title>A small predatory core genome in the divergent marine Bacteriovorax marinus SJ and the terrestrial Bdellovibrio bacteriovorus.</title>
        <authorList>
            <person name="Crossman L.C."/>
            <person name="Chen H."/>
            <person name="Cerdeno-Tarraga A.M."/>
            <person name="Brooks K."/>
            <person name="Quail M.A."/>
            <person name="Pineiro S.A."/>
            <person name="Hobley L."/>
            <person name="Sockett R.E."/>
            <person name="Bentley S.D."/>
            <person name="Parkhill J."/>
            <person name="Williams H.N."/>
            <person name="Stine O.C."/>
        </authorList>
    </citation>
    <scope>NUCLEOTIDE SEQUENCE [LARGE SCALE GENOMIC DNA]</scope>
    <source>
        <strain evidence="2">ATCC BAA-682 / DSM 15412 / SJ</strain>
    </source>
</reference>
<keyword evidence="2" id="KW-1185">Reference proteome</keyword>
<dbReference type="HOGENOM" id="CLU_1019163_0_0_7"/>
<dbReference type="STRING" id="862908.BMS_2605"/>
<dbReference type="Proteomes" id="UP000008963">
    <property type="component" value="Chromosome"/>
</dbReference>